<dbReference type="PANTHER" id="PTHR13943:SF77">
    <property type="entry name" value="LRAT DOMAIN-CONTAINING PROTEIN"/>
    <property type="match status" value="1"/>
</dbReference>
<keyword evidence="1" id="KW-0808">Transferase</keyword>
<evidence type="ECO:0000256" key="1">
    <source>
        <dbReference type="ARBA" id="ARBA00022679"/>
    </source>
</evidence>
<feature type="domain" description="LRAT" evidence="4">
    <location>
        <begin position="6"/>
        <end position="102"/>
    </location>
</feature>
<sequence>MNTLSVKPGDIVATDFGLYEHWSIVTDKLCDQGLYMLISATKRNGTVIEEPWNVVTQGKKTIVSNVSSLNTIDEMLQKARTQIGRWKYSVTDNNCEHFVTWASGAKVTSNQLASGLTGGTVGAGLVAACSENPTALKLLGGFVLGVGIGVAASKITNKSS</sequence>
<dbReference type="Gene3D" id="3.90.1720.10">
    <property type="entry name" value="endopeptidase domain like (from Nostoc punctiforme)"/>
    <property type="match status" value="1"/>
</dbReference>
<evidence type="ECO:0000256" key="3">
    <source>
        <dbReference type="ARBA" id="ARBA00023098"/>
    </source>
</evidence>
<dbReference type="RefSeq" id="WP_274165615.1">
    <property type="nucleotide sequence ID" value="NZ_JAJUBC010000020.1"/>
</dbReference>
<evidence type="ECO:0000313" key="6">
    <source>
        <dbReference type="Proteomes" id="UP001149400"/>
    </source>
</evidence>
<dbReference type="GO" id="GO:0016746">
    <property type="term" value="F:acyltransferase activity"/>
    <property type="evidence" value="ECO:0007669"/>
    <property type="project" value="UniProtKB-KW"/>
</dbReference>
<comment type="caution">
    <text evidence="5">The sequence shown here is derived from an EMBL/GenBank/DDBJ whole genome shotgun (WGS) entry which is preliminary data.</text>
</comment>
<dbReference type="InterPro" id="IPR007053">
    <property type="entry name" value="LRAT_dom"/>
</dbReference>
<dbReference type="Pfam" id="PF04970">
    <property type="entry name" value="LRAT"/>
    <property type="match status" value="1"/>
</dbReference>
<keyword evidence="5" id="KW-0012">Acyltransferase</keyword>
<evidence type="ECO:0000313" key="5">
    <source>
        <dbReference type="EMBL" id="MDD1794794.1"/>
    </source>
</evidence>
<dbReference type="PANTHER" id="PTHR13943">
    <property type="entry name" value="HRAS-LIKE SUPPRESSOR - RELATED"/>
    <property type="match status" value="1"/>
</dbReference>
<gene>
    <name evidence="5" type="ORF">LRP50_16785</name>
</gene>
<proteinExistence type="predicted"/>
<keyword evidence="2" id="KW-0378">Hydrolase</keyword>
<organism evidence="5 6">
    <name type="scientific">Enterovibrio gelatinilyticus</name>
    <dbReference type="NCBI Taxonomy" id="2899819"/>
    <lineage>
        <taxon>Bacteria</taxon>
        <taxon>Pseudomonadati</taxon>
        <taxon>Pseudomonadota</taxon>
        <taxon>Gammaproteobacteria</taxon>
        <taxon>Vibrionales</taxon>
        <taxon>Vibrionaceae</taxon>
        <taxon>Enterovibrio</taxon>
    </lineage>
</organism>
<dbReference type="EMBL" id="JAJUBC010000020">
    <property type="protein sequence ID" value="MDD1794794.1"/>
    <property type="molecule type" value="Genomic_DNA"/>
</dbReference>
<reference evidence="5" key="1">
    <citation type="submission" date="2021-12" db="EMBL/GenBank/DDBJ databases">
        <title>Enterovibrio ZSDZ35 sp. nov. and Enterovibrio ZSDZ42 sp. nov., isolated from coastal seawater in Qingdao.</title>
        <authorList>
            <person name="Zhang P."/>
        </authorList>
    </citation>
    <scope>NUCLEOTIDE SEQUENCE</scope>
    <source>
        <strain evidence="5">ZSDZ42</strain>
    </source>
</reference>
<protein>
    <submittedName>
        <fullName evidence="5">Lecithin retinol acyltransferase family protein</fullName>
    </submittedName>
</protein>
<accession>A0ABT5R3F1</accession>
<evidence type="ECO:0000256" key="2">
    <source>
        <dbReference type="ARBA" id="ARBA00022801"/>
    </source>
</evidence>
<keyword evidence="6" id="KW-1185">Reference proteome</keyword>
<dbReference type="Proteomes" id="UP001149400">
    <property type="component" value="Unassembled WGS sequence"/>
</dbReference>
<name>A0ABT5R3F1_9GAMM</name>
<keyword evidence="3" id="KW-0443">Lipid metabolism</keyword>
<dbReference type="InterPro" id="IPR051496">
    <property type="entry name" value="H-rev107_PLA/AT"/>
</dbReference>
<evidence type="ECO:0000259" key="4">
    <source>
        <dbReference type="Pfam" id="PF04970"/>
    </source>
</evidence>